<evidence type="ECO:0000313" key="4">
    <source>
        <dbReference type="Proteomes" id="UP000565078"/>
    </source>
</evidence>
<evidence type="ECO:0000256" key="1">
    <source>
        <dbReference type="SAM" id="Coils"/>
    </source>
</evidence>
<gene>
    <name evidence="3" type="ORF">HA254_07190</name>
</gene>
<evidence type="ECO:0000313" key="3">
    <source>
        <dbReference type="EMBL" id="HIH10420.1"/>
    </source>
</evidence>
<comment type="caution">
    <text evidence="3">The sequence shown here is derived from an EMBL/GenBank/DDBJ whole genome shotgun (WGS) entry which is preliminary data.</text>
</comment>
<protein>
    <submittedName>
        <fullName evidence="3">Uncharacterized protein</fullName>
    </submittedName>
</protein>
<dbReference type="EMBL" id="DUGC01000115">
    <property type="protein sequence ID" value="HIH10420.1"/>
    <property type="molecule type" value="Genomic_DNA"/>
</dbReference>
<feature type="coiled-coil region" evidence="1">
    <location>
        <begin position="115"/>
        <end position="170"/>
    </location>
</feature>
<dbReference type="Proteomes" id="UP000565078">
    <property type="component" value="Unassembled WGS sequence"/>
</dbReference>
<organism evidence="3 4">
    <name type="scientific">Candidatus Iainarchaeum sp</name>
    <dbReference type="NCBI Taxonomy" id="3101447"/>
    <lineage>
        <taxon>Archaea</taxon>
        <taxon>Candidatus Iainarchaeota</taxon>
        <taxon>Candidatus Iainarchaeia</taxon>
        <taxon>Candidatus Iainarchaeales</taxon>
        <taxon>Candidatus Iainarchaeaceae</taxon>
        <taxon>Candidatus Iainarchaeum</taxon>
    </lineage>
</organism>
<feature type="compositionally biased region" description="Acidic residues" evidence="2">
    <location>
        <begin position="65"/>
        <end position="94"/>
    </location>
</feature>
<proteinExistence type="predicted"/>
<accession>A0A7J4IZW7</accession>
<evidence type="ECO:0000256" key="2">
    <source>
        <dbReference type="SAM" id="MobiDB-lite"/>
    </source>
</evidence>
<dbReference type="AlphaFoldDB" id="A0A7J4IZW7"/>
<feature type="region of interest" description="Disordered" evidence="2">
    <location>
        <begin position="50"/>
        <end position="107"/>
    </location>
</feature>
<name>A0A7J4IZW7_9ARCH</name>
<reference evidence="4" key="1">
    <citation type="journal article" date="2020" name="bioRxiv">
        <title>A rank-normalized archaeal taxonomy based on genome phylogeny resolves widespread incomplete and uneven classifications.</title>
        <authorList>
            <person name="Rinke C."/>
            <person name="Chuvochina M."/>
            <person name="Mussig A.J."/>
            <person name="Chaumeil P.-A."/>
            <person name="Waite D.W."/>
            <person name="Whitman W.B."/>
            <person name="Parks D.H."/>
            <person name="Hugenholtz P."/>
        </authorList>
    </citation>
    <scope>NUCLEOTIDE SEQUENCE [LARGE SCALE GENOMIC DNA]</scope>
</reference>
<keyword evidence="1" id="KW-0175">Coiled coil</keyword>
<sequence>MVSNEVVLQTVKRMISSGVDDNTIKITLAGISLSGAEIESVLAEAKGITVQPPAQPQKAPATQEDLQEQDAADDGADDISGEEGEEDYAEGDLSEDAKDASDEQLASHAATHTMLEEHAGKIDDVQQGIAELHEKIDSAPKITPQAVAQLEALDKRISSLEKEVGETKANTIALQGILQKILETDRKTLLELQKK</sequence>